<keyword evidence="2" id="KW-1185">Reference proteome</keyword>
<protein>
    <submittedName>
        <fullName evidence="1">Uncharacterized protein</fullName>
    </submittedName>
</protein>
<comment type="caution">
    <text evidence="1">The sequence shown here is derived from an EMBL/GenBank/DDBJ whole genome shotgun (WGS) entry which is preliminary data.</text>
</comment>
<sequence>MTTETRCSTLTLQQYLQAKNEDKNNLNNGFGHHNHQHHIIIIIIIHNHIKIVTIQQPKNDPRPLHHHRHQPHH</sequence>
<dbReference type="Proteomes" id="UP000790347">
    <property type="component" value="Unassembled WGS sequence"/>
</dbReference>
<evidence type="ECO:0000313" key="2">
    <source>
        <dbReference type="Proteomes" id="UP000790347"/>
    </source>
</evidence>
<accession>A0A922I4T1</accession>
<gene>
    <name evidence="1" type="ORF">DERF_004983</name>
</gene>
<name>A0A922I4T1_DERFA</name>
<proteinExistence type="predicted"/>
<organism evidence="1 2">
    <name type="scientific">Dermatophagoides farinae</name>
    <name type="common">American house dust mite</name>
    <dbReference type="NCBI Taxonomy" id="6954"/>
    <lineage>
        <taxon>Eukaryota</taxon>
        <taxon>Metazoa</taxon>
        <taxon>Ecdysozoa</taxon>
        <taxon>Arthropoda</taxon>
        <taxon>Chelicerata</taxon>
        <taxon>Arachnida</taxon>
        <taxon>Acari</taxon>
        <taxon>Acariformes</taxon>
        <taxon>Sarcoptiformes</taxon>
        <taxon>Astigmata</taxon>
        <taxon>Psoroptidia</taxon>
        <taxon>Analgoidea</taxon>
        <taxon>Pyroglyphidae</taxon>
        <taxon>Dermatophagoidinae</taxon>
        <taxon>Dermatophagoides</taxon>
    </lineage>
</organism>
<evidence type="ECO:0000313" key="1">
    <source>
        <dbReference type="EMBL" id="KAH9521315.1"/>
    </source>
</evidence>
<dbReference type="AlphaFoldDB" id="A0A922I4T1"/>
<dbReference type="EMBL" id="ASGP02000002">
    <property type="protein sequence ID" value="KAH9521315.1"/>
    <property type="molecule type" value="Genomic_DNA"/>
</dbReference>
<reference evidence="1" key="2">
    <citation type="journal article" date="2022" name="Res Sq">
        <title>Comparative Genomics Reveals Insights into the Divergent Evolution of Astigmatic Mites and Household Pest Adaptations.</title>
        <authorList>
            <person name="Xiong Q."/>
            <person name="Wan A.T.-Y."/>
            <person name="Liu X.-Y."/>
            <person name="Fung C.S.-H."/>
            <person name="Xiao X."/>
            <person name="Malainual N."/>
            <person name="Hou J."/>
            <person name="Wang L."/>
            <person name="Wang M."/>
            <person name="Yang K."/>
            <person name="Cui Y."/>
            <person name="Leung E."/>
            <person name="Nong W."/>
            <person name="Shin S.-K."/>
            <person name="Au S."/>
            <person name="Jeong K.Y."/>
            <person name="Chew F.T."/>
            <person name="Hui J."/>
            <person name="Leung T.F."/>
            <person name="Tungtrongchitr A."/>
            <person name="Zhong N."/>
            <person name="Liu Z."/>
            <person name="Tsui S."/>
        </authorList>
    </citation>
    <scope>NUCLEOTIDE SEQUENCE</scope>
    <source>
        <strain evidence="1">Derf</strain>
        <tissue evidence="1">Whole organism</tissue>
    </source>
</reference>
<reference evidence="1" key="1">
    <citation type="submission" date="2013-05" db="EMBL/GenBank/DDBJ databases">
        <authorList>
            <person name="Yim A.K.Y."/>
            <person name="Chan T.F."/>
            <person name="Ji K.M."/>
            <person name="Liu X.Y."/>
            <person name="Zhou J.W."/>
            <person name="Li R.Q."/>
            <person name="Yang K.Y."/>
            <person name="Li J."/>
            <person name="Li M."/>
            <person name="Law P.T.W."/>
            <person name="Wu Y.L."/>
            <person name="Cai Z.L."/>
            <person name="Qin H."/>
            <person name="Bao Y."/>
            <person name="Leung R.K.K."/>
            <person name="Ng P.K.S."/>
            <person name="Zou J."/>
            <person name="Zhong X.J."/>
            <person name="Ran P.X."/>
            <person name="Zhong N.S."/>
            <person name="Liu Z.G."/>
            <person name="Tsui S.K.W."/>
        </authorList>
    </citation>
    <scope>NUCLEOTIDE SEQUENCE</scope>
    <source>
        <strain evidence="1">Derf</strain>
        <tissue evidence="1">Whole organism</tissue>
    </source>
</reference>